<name>A0A0R2CLB9_9LACO</name>
<comment type="caution">
    <text evidence="2">The sequence shown here is derived from an EMBL/GenBank/DDBJ whole genome shotgun (WGS) entry which is preliminary data.</text>
</comment>
<dbReference type="PATRIC" id="fig|1423745.4.peg.527"/>
<dbReference type="Pfam" id="PF13472">
    <property type="entry name" value="Lipase_GDSL_2"/>
    <property type="match status" value="1"/>
</dbReference>
<dbReference type="Proteomes" id="UP000051586">
    <property type="component" value="Unassembled WGS sequence"/>
</dbReference>
<gene>
    <name evidence="2" type="ORF">FC87_GL000502</name>
</gene>
<dbReference type="InterPro" id="IPR036514">
    <property type="entry name" value="SGNH_hydro_sf"/>
</dbReference>
<dbReference type="InterPro" id="IPR051532">
    <property type="entry name" value="Ester_Hydrolysis_Enzymes"/>
</dbReference>
<dbReference type="CDD" id="cd00229">
    <property type="entry name" value="SGNH_hydrolase"/>
    <property type="match status" value="1"/>
</dbReference>
<dbReference type="EMBL" id="AYZI01000002">
    <property type="protein sequence ID" value="KRM92369.1"/>
    <property type="molecule type" value="Genomic_DNA"/>
</dbReference>
<dbReference type="AlphaFoldDB" id="A0A0R2CLB9"/>
<proteinExistence type="predicted"/>
<dbReference type="RefSeq" id="WP_009167007.1">
    <property type="nucleotide sequence ID" value="NZ_AYZI01000002.1"/>
</dbReference>
<protein>
    <submittedName>
        <fullName evidence="2">G-D-S-L family lipolytic protein</fullName>
    </submittedName>
</protein>
<evidence type="ECO:0000259" key="1">
    <source>
        <dbReference type="Pfam" id="PF13472"/>
    </source>
</evidence>
<dbReference type="InterPro" id="IPR013830">
    <property type="entry name" value="SGNH_hydro"/>
</dbReference>
<feature type="domain" description="SGNH hydrolase-type esterase" evidence="1">
    <location>
        <begin position="10"/>
        <end position="190"/>
    </location>
</feature>
<organism evidence="2 3">
    <name type="scientific">Fructilactobacillus florum DSM 22689 = JCM 16035</name>
    <dbReference type="NCBI Taxonomy" id="1423745"/>
    <lineage>
        <taxon>Bacteria</taxon>
        <taxon>Bacillati</taxon>
        <taxon>Bacillota</taxon>
        <taxon>Bacilli</taxon>
        <taxon>Lactobacillales</taxon>
        <taxon>Lactobacillaceae</taxon>
        <taxon>Fructilactobacillus</taxon>
    </lineage>
</organism>
<dbReference type="Gene3D" id="3.40.50.1110">
    <property type="entry name" value="SGNH hydrolase"/>
    <property type="match status" value="1"/>
</dbReference>
<sequence>MTKLTNLLMLGDSITHGFNGYHDLQHNISYYLKQELPNFCITNAGINAGSLSGQRERDLTFQVDHHDFTKFQFVTIAYGTNDFAHSTAGLTTIGKILQTNLTKIRSENHALNIIGILPTNRYDGNIDNYHVEGLGHYTFEELLTELERVYQTNAIPVINWRQEAPELITEDNFKTALADQRLHPSEATYQKMAQLIARKIKQITGQ</sequence>
<accession>A0A0R2CLB9</accession>
<dbReference type="SUPFAM" id="SSF52266">
    <property type="entry name" value="SGNH hydrolase"/>
    <property type="match status" value="1"/>
</dbReference>
<evidence type="ECO:0000313" key="3">
    <source>
        <dbReference type="Proteomes" id="UP000051586"/>
    </source>
</evidence>
<dbReference type="PANTHER" id="PTHR30383">
    <property type="entry name" value="THIOESTERASE 1/PROTEASE 1/LYSOPHOSPHOLIPASE L1"/>
    <property type="match status" value="1"/>
</dbReference>
<evidence type="ECO:0000313" key="2">
    <source>
        <dbReference type="EMBL" id="KRM92369.1"/>
    </source>
</evidence>
<reference evidence="2 3" key="1">
    <citation type="journal article" date="2015" name="Genome Announc.">
        <title>Expanding the biotechnology potential of lactobacilli through comparative genomics of 213 strains and associated genera.</title>
        <authorList>
            <person name="Sun Z."/>
            <person name="Harris H.M."/>
            <person name="McCann A."/>
            <person name="Guo C."/>
            <person name="Argimon S."/>
            <person name="Zhang W."/>
            <person name="Yang X."/>
            <person name="Jeffery I.B."/>
            <person name="Cooney J.C."/>
            <person name="Kagawa T.F."/>
            <person name="Liu W."/>
            <person name="Song Y."/>
            <person name="Salvetti E."/>
            <person name="Wrobel A."/>
            <person name="Rasinkangas P."/>
            <person name="Parkhill J."/>
            <person name="Rea M.C."/>
            <person name="O'Sullivan O."/>
            <person name="Ritari J."/>
            <person name="Douillard F.P."/>
            <person name="Paul Ross R."/>
            <person name="Yang R."/>
            <person name="Briner A.E."/>
            <person name="Felis G.E."/>
            <person name="de Vos W.M."/>
            <person name="Barrangou R."/>
            <person name="Klaenhammer T.R."/>
            <person name="Caufield P.W."/>
            <person name="Cui Y."/>
            <person name="Zhang H."/>
            <person name="O'Toole P.W."/>
        </authorList>
    </citation>
    <scope>NUCLEOTIDE SEQUENCE [LARGE SCALE GENOMIC DNA]</scope>
    <source>
        <strain evidence="2 3">DSM 22689</strain>
    </source>
</reference>
<dbReference type="STRING" id="1423745.GCA_001311215_01662"/>